<dbReference type="STRING" id="946333.A4W93_02035"/>
<dbReference type="RefSeq" id="WP_085749040.1">
    <property type="nucleotide sequence ID" value="NZ_BSPR01000012.1"/>
</dbReference>
<evidence type="ECO:0000313" key="2">
    <source>
        <dbReference type="EMBL" id="ARN18799.1"/>
    </source>
</evidence>
<dbReference type="Proteomes" id="UP000193427">
    <property type="component" value="Chromosome"/>
</dbReference>
<gene>
    <name evidence="2" type="ORF">A4W93_02035</name>
</gene>
<accession>A0A1W6L3D7</accession>
<dbReference type="SUPFAM" id="SSF56925">
    <property type="entry name" value="OMPA-like"/>
    <property type="match status" value="1"/>
</dbReference>
<comment type="subcellular location">
    <subcellularLocation>
        <location evidence="1">Cell outer membrane</location>
    </subcellularLocation>
</comment>
<keyword evidence="3" id="KW-1185">Reference proteome</keyword>
<dbReference type="KEGG" id="rgu:A4W93_02035"/>
<dbReference type="EMBL" id="CP015118">
    <property type="protein sequence ID" value="ARN18799.1"/>
    <property type="molecule type" value="Genomic_DNA"/>
</dbReference>
<sequence>MITLSARAATLVATALVLPQVARANELDRSAWVQLGAYRPAIDSHLRVDSSSGQGTTIDFERDLGLDDSKTVGSLLIGARWAERWRFEFEYFELTRGARQHLIDRDIVIDEITYPAQVEITSEFDTKVYRAGVGYAFLREPDAEAGVIGGLHVTTFRAAFEGLGSFNGSLLAVQKDRRDETVPLPTVGAFGTWLVSPQWLLSGRADLFYLKFDHYRGRLFNLQGNVMYRVSPNVSLGAGYRLTDYRLDADDTGWRGRLELTYKGPQLMLEAGF</sequence>
<dbReference type="AlphaFoldDB" id="A0A1W6L3D7"/>
<reference evidence="2 3" key="1">
    <citation type="submission" date="2016-04" db="EMBL/GenBank/DDBJ databases">
        <title>Complete genome sequence of natural rubber-degrading, novel Gram-negative bacterium, Rhizobacter gummiphilus strain NS21.</title>
        <authorList>
            <person name="Tabata M."/>
            <person name="Kasai D."/>
            <person name="Fukuda M."/>
        </authorList>
    </citation>
    <scope>NUCLEOTIDE SEQUENCE [LARGE SCALE GENOMIC DNA]</scope>
    <source>
        <strain evidence="2 3">NS21</strain>
    </source>
</reference>
<proteinExistence type="predicted"/>
<organism evidence="2 3">
    <name type="scientific">Piscinibacter gummiphilus</name>
    <dbReference type="NCBI Taxonomy" id="946333"/>
    <lineage>
        <taxon>Bacteria</taxon>
        <taxon>Pseudomonadati</taxon>
        <taxon>Pseudomonadota</taxon>
        <taxon>Betaproteobacteria</taxon>
        <taxon>Burkholderiales</taxon>
        <taxon>Sphaerotilaceae</taxon>
        <taxon>Piscinibacter</taxon>
    </lineage>
</organism>
<evidence type="ECO:0000313" key="3">
    <source>
        <dbReference type="Proteomes" id="UP000193427"/>
    </source>
</evidence>
<protein>
    <submittedName>
        <fullName evidence="2">Uncharacterized protein</fullName>
    </submittedName>
</protein>
<dbReference type="OrthoDB" id="8884223at2"/>
<dbReference type="InterPro" id="IPR011250">
    <property type="entry name" value="OMP/PagP_B-barrel"/>
</dbReference>
<name>A0A1W6L3D7_9BURK</name>
<dbReference type="GO" id="GO:0009279">
    <property type="term" value="C:cell outer membrane"/>
    <property type="evidence" value="ECO:0007669"/>
    <property type="project" value="UniProtKB-SubCell"/>
</dbReference>
<evidence type="ECO:0000256" key="1">
    <source>
        <dbReference type="ARBA" id="ARBA00004442"/>
    </source>
</evidence>